<dbReference type="Gene3D" id="3.90.550.10">
    <property type="entry name" value="Spore Coat Polysaccharide Biosynthesis Protein SpsA, Chain A"/>
    <property type="match status" value="1"/>
</dbReference>
<dbReference type="CDD" id="cd02503">
    <property type="entry name" value="MobA"/>
    <property type="match status" value="1"/>
</dbReference>
<evidence type="ECO:0000256" key="7">
    <source>
        <dbReference type="ARBA" id="ARBA00023150"/>
    </source>
</evidence>
<dbReference type="PANTHER" id="PTHR19136">
    <property type="entry name" value="MOLYBDENUM COFACTOR GUANYLYLTRANSFERASE"/>
    <property type="match status" value="1"/>
</dbReference>
<keyword evidence="6" id="KW-0342">GTP-binding</keyword>
<dbReference type="Proteomes" id="UP000254134">
    <property type="component" value="Unassembled WGS sequence"/>
</dbReference>
<keyword evidence="1" id="KW-0963">Cytoplasm</keyword>
<dbReference type="GO" id="GO:0005525">
    <property type="term" value="F:GTP binding"/>
    <property type="evidence" value="ECO:0007669"/>
    <property type="project" value="UniProtKB-KW"/>
</dbReference>
<proteinExistence type="predicted"/>
<evidence type="ECO:0000256" key="3">
    <source>
        <dbReference type="ARBA" id="ARBA00022723"/>
    </source>
</evidence>
<keyword evidence="10" id="KW-1185">Reference proteome</keyword>
<feature type="domain" description="MobA-like NTP transferase" evidence="8">
    <location>
        <begin position="2"/>
        <end position="108"/>
    </location>
</feature>
<reference evidence="9 10" key="1">
    <citation type="submission" date="2018-07" db="EMBL/GenBank/DDBJ databases">
        <title>High-quality-draft genome sequence of Gaiella occulta.</title>
        <authorList>
            <person name="Severino R."/>
            <person name="Froufe H.J.C."/>
            <person name="Rainey F.A."/>
            <person name="Barroso C."/>
            <person name="Albuquerque L."/>
            <person name="Lobo-Da-Cunha A."/>
            <person name="Da Costa M.S."/>
            <person name="Egas C."/>
        </authorList>
    </citation>
    <scope>NUCLEOTIDE SEQUENCE [LARGE SCALE GENOMIC DNA]</scope>
    <source>
        <strain evidence="9 10">F2-233</strain>
    </source>
</reference>
<evidence type="ECO:0000259" key="8">
    <source>
        <dbReference type="Pfam" id="PF12804"/>
    </source>
</evidence>
<dbReference type="PANTHER" id="PTHR19136:SF81">
    <property type="entry name" value="MOLYBDENUM COFACTOR GUANYLYLTRANSFERASE"/>
    <property type="match status" value="1"/>
</dbReference>
<reference evidence="10" key="2">
    <citation type="journal article" date="2019" name="MicrobiologyOpen">
        <title>High-quality draft genome sequence of Gaiella occulta isolated from a 150 meter deep mineral water borehole and comparison with the genome sequences of other deep-branching lineages of the phylum Actinobacteria.</title>
        <authorList>
            <person name="Severino R."/>
            <person name="Froufe H.J.C."/>
            <person name="Barroso C."/>
            <person name="Albuquerque L."/>
            <person name="Lobo-da-Cunha A."/>
            <person name="da Costa M.S."/>
            <person name="Egas C."/>
        </authorList>
    </citation>
    <scope>NUCLEOTIDE SEQUENCE [LARGE SCALE GENOMIC DNA]</scope>
    <source>
        <strain evidence="10">F2-233</strain>
    </source>
</reference>
<evidence type="ECO:0000256" key="6">
    <source>
        <dbReference type="ARBA" id="ARBA00023134"/>
    </source>
</evidence>
<dbReference type="Pfam" id="PF12804">
    <property type="entry name" value="NTP_transf_3"/>
    <property type="match status" value="1"/>
</dbReference>
<dbReference type="GO" id="GO:0006777">
    <property type="term" value="P:Mo-molybdopterin cofactor biosynthetic process"/>
    <property type="evidence" value="ECO:0007669"/>
    <property type="project" value="UniProtKB-KW"/>
</dbReference>
<evidence type="ECO:0000256" key="1">
    <source>
        <dbReference type="ARBA" id="ARBA00022490"/>
    </source>
</evidence>
<keyword evidence="2" id="KW-0808">Transferase</keyword>
<dbReference type="InterPro" id="IPR013482">
    <property type="entry name" value="Molybde_CF_guanTrfase"/>
</dbReference>
<sequence>MLLVGGASRRFGSPKALVVLDGETLAERGLRVLGEACDEVIAVGKAADGLPLACPLLDDASALRAPVFGVIAGLRAAAHDTCVVLPVDCPRATPELLRALGRATAIPQTGPLPGAYTRSMLPLLEERVARGELSLRDVNPTVIHVDERLLADVDTPEDLAALEGEI</sequence>
<keyword evidence="4" id="KW-0547">Nucleotide-binding</keyword>
<evidence type="ECO:0000256" key="5">
    <source>
        <dbReference type="ARBA" id="ARBA00022842"/>
    </source>
</evidence>
<evidence type="ECO:0000256" key="2">
    <source>
        <dbReference type="ARBA" id="ARBA00022679"/>
    </source>
</evidence>
<accession>A0A7M2YWJ0</accession>
<protein>
    <submittedName>
        <fullName evidence="9">Molybdopterin-guanine dinucleotide biosynthesis protein A</fullName>
    </submittedName>
</protein>
<dbReference type="SUPFAM" id="SSF53448">
    <property type="entry name" value="Nucleotide-diphospho-sugar transferases"/>
    <property type="match status" value="1"/>
</dbReference>
<evidence type="ECO:0000256" key="4">
    <source>
        <dbReference type="ARBA" id="ARBA00022741"/>
    </source>
</evidence>
<evidence type="ECO:0000313" key="10">
    <source>
        <dbReference type="Proteomes" id="UP000254134"/>
    </source>
</evidence>
<keyword evidence="7" id="KW-0501">Molybdenum cofactor biosynthesis</keyword>
<evidence type="ECO:0000313" key="9">
    <source>
        <dbReference type="EMBL" id="RDI74502.1"/>
    </source>
</evidence>
<dbReference type="InterPro" id="IPR029044">
    <property type="entry name" value="Nucleotide-diphossugar_trans"/>
</dbReference>
<name>A0A7M2YWJ0_9ACTN</name>
<keyword evidence="5" id="KW-0460">Magnesium</keyword>
<dbReference type="InterPro" id="IPR025877">
    <property type="entry name" value="MobA-like_NTP_Trfase"/>
</dbReference>
<dbReference type="EMBL" id="QQZY01000003">
    <property type="protein sequence ID" value="RDI74502.1"/>
    <property type="molecule type" value="Genomic_DNA"/>
</dbReference>
<dbReference type="AlphaFoldDB" id="A0A7M2YWJ0"/>
<keyword evidence="3" id="KW-0479">Metal-binding</keyword>
<gene>
    <name evidence="9" type="ORF">Gocc_1391</name>
</gene>
<comment type="caution">
    <text evidence="9">The sequence shown here is derived from an EMBL/GenBank/DDBJ whole genome shotgun (WGS) entry which is preliminary data.</text>
</comment>
<dbReference type="GO" id="GO:0046872">
    <property type="term" value="F:metal ion binding"/>
    <property type="evidence" value="ECO:0007669"/>
    <property type="project" value="UniProtKB-KW"/>
</dbReference>
<dbReference type="GO" id="GO:0016779">
    <property type="term" value="F:nucleotidyltransferase activity"/>
    <property type="evidence" value="ECO:0007669"/>
    <property type="project" value="TreeGrafter"/>
</dbReference>
<organism evidence="9 10">
    <name type="scientific">Gaiella occulta</name>
    <dbReference type="NCBI Taxonomy" id="1002870"/>
    <lineage>
        <taxon>Bacteria</taxon>
        <taxon>Bacillati</taxon>
        <taxon>Actinomycetota</taxon>
        <taxon>Thermoleophilia</taxon>
        <taxon>Gaiellales</taxon>
        <taxon>Gaiellaceae</taxon>
        <taxon>Gaiella</taxon>
    </lineage>
</organism>